<reference evidence="3 4" key="1">
    <citation type="submission" date="2017-10" db="EMBL/GenBank/DDBJ databases">
        <title>Comparative genomics in systemic dimorphic fungi from Ajellomycetaceae.</title>
        <authorList>
            <person name="Munoz J.F."/>
            <person name="Mcewen J.G."/>
            <person name="Clay O.K."/>
            <person name="Cuomo C.A."/>
        </authorList>
    </citation>
    <scope>NUCLEOTIDE SEQUENCE [LARGE SCALE GENOMIC DNA]</scope>
    <source>
        <strain evidence="3 4">UAMH130</strain>
    </source>
</reference>
<dbReference type="Proteomes" id="UP000224080">
    <property type="component" value="Unassembled WGS sequence"/>
</dbReference>
<dbReference type="AlphaFoldDB" id="A0A2B7X3Q6"/>
<proteinExistence type="predicted"/>
<gene>
    <name evidence="3" type="ORF">GX51_04065</name>
</gene>
<keyword evidence="4" id="KW-1185">Reference proteome</keyword>
<organism evidence="3 4">
    <name type="scientific">Blastomyces parvus</name>
    <dbReference type="NCBI Taxonomy" id="2060905"/>
    <lineage>
        <taxon>Eukaryota</taxon>
        <taxon>Fungi</taxon>
        <taxon>Dikarya</taxon>
        <taxon>Ascomycota</taxon>
        <taxon>Pezizomycotina</taxon>
        <taxon>Eurotiomycetes</taxon>
        <taxon>Eurotiomycetidae</taxon>
        <taxon>Onygenales</taxon>
        <taxon>Ajellomycetaceae</taxon>
        <taxon>Blastomyces</taxon>
    </lineage>
</organism>
<sequence length="417" mass="45430">MIPRVELLAILALTLLRTVQASPGPPTPFDPRANQEDLSTPFDTRANQEDLSPSKPLRFRRDIQDTTAPIVAIATPPALDNSARKVGIPEAIQVQWQNENGRDNEYPVLIRRNPLMPPKEPPVGQGSEKLCNPKKLGCRPTKFRMRARDVFEERGADRAVLAATAPDPPHVPVPTSMSPSVGKVEGSVLKTPLSRLLLGEEDPYPKPDWFPLKPEKRPPPPPVRRGGVNTAVEVPKANDPSLNPKQGPWIFGLGPAVSVTPPPASAEEGTVDKLLSRSGPVSRVMRPQYREKAAGERNNKASQPLDLKVTSSSDPLSEQLLGAEDNIGGGISSAALRRREPIATSKLNQRSETGANGLPKRATAMFVAPQPRRGPKQEKPLRDSSEQRNSLCGGVEQPSGKLEACVRWEDRKPKRSL</sequence>
<feature type="region of interest" description="Disordered" evidence="1">
    <location>
        <begin position="207"/>
        <end position="226"/>
    </location>
</feature>
<feature type="compositionally biased region" description="Polar residues" evidence="1">
    <location>
        <begin position="345"/>
        <end position="354"/>
    </location>
</feature>
<feature type="region of interest" description="Disordered" evidence="1">
    <location>
        <begin position="164"/>
        <end position="183"/>
    </location>
</feature>
<feature type="region of interest" description="Disordered" evidence="1">
    <location>
        <begin position="261"/>
        <end position="399"/>
    </location>
</feature>
<comment type="caution">
    <text evidence="3">The sequence shown here is derived from an EMBL/GenBank/DDBJ whole genome shotgun (WGS) entry which is preliminary data.</text>
</comment>
<feature type="signal peptide" evidence="2">
    <location>
        <begin position="1"/>
        <end position="21"/>
    </location>
</feature>
<keyword evidence="2" id="KW-0732">Signal</keyword>
<feature type="chain" id="PRO_5012089517" evidence="2">
    <location>
        <begin position="22"/>
        <end position="417"/>
    </location>
</feature>
<feature type="compositionally biased region" description="Basic and acidic residues" evidence="1">
    <location>
        <begin position="375"/>
        <end position="386"/>
    </location>
</feature>
<dbReference type="OrthoDB" id="4187776at2759"/>
<evidence type="ECO:0000256" key="2">
    <source>
        <dbReference type="SAM" id="SignalP"/>
    </source>
</evidence>
<evidence type="ECO:0000313" key="4">
    <source>
        <dbReference type="Proteomes" id="UP000224080"/>
    </source>
</evidence>
<name>A0A2B7X3Q6_9EURO</name>
<protein>
    <submittedName>
        <fullName evidence="3">Uncharacterized protein</fullName>
    </submittedName>
</protein>
<evidence type="ECO:0000313" key="3">
    <source>
        <dbReference type="EMBL" id="PGH03490.1"/>
    </source>
</evidence>
<dbReference type="EMBL" id="PDNC01000048">
    <property type="protein sequence ID" value="PGH03490.1"/>
    <property type="molecule type" value="Genomic_DNA"/>
</dbReference>
<accession>A0A2B7X3Q6</accession>
<feature type="region of interest" description="Disordered" evidence="1">
    <location>
        <begin position="22"/>
        <end position="55"/>
    </location>
</feature>
<evidence type="ECO:0000256" key="1">
    <source>
        <dbReference type="SAM" id="MobiDB-lite"/>
    </source>
</evidence>
<feature type="compositionally biased region" description="Basic and acidic residues" evidence="1">
    <location>
        <begin position="288"/>
        <end position="299"/>
    </location>
</feature>